<proteinExistence type="predicted"/>
<sequence length="263" mass="29207">MKFYQWTTFVLSLHQILIPVSGYDGVADTIITATVSANLLTTATSTWSTSSTSIEYQPFGPWSRIDYITTQYIRQTSSRGTFLSYPTTVIDHGTTTVDYFERVLPTTGPGQSSSWTSTYLSSTTYFVYQPQPTDMAAGITLNNVPCGPCAPAGWKADPTCVALGLDTACQGQCLLEDGFWWCRHLTGLEIVSAPQYQMGRVCWGNGSAYHQLMTPCIQGDHMFECLACTNSNTSFNINSSTFVLLSNYSIFMKYYIDQLMSFF</sequence>
<gene>
    <name evidence="2" type="ORF">LY89DRAFT_735191</name>
</gene>
<evidence type="ECO:0000256" key="1">
    <source>
        <dbReference type="SAM" id="SignalP"/>
    </source>
</evidence>
<dbReference type="OrthoDB" id="5241936at2759"/>
<dbReference type="RefSeq" id="XP_018070404.1">
    <property type="nucleotide sequence ID" value="XM_018219985.1"/>
</dbReference>
<dbReference type="InParanoid" id="A0A194X7H7"/>
<reference evidence="2 3" key="1">
    <citation type="submission" date="2015-10" db="EMBL/GenBank/DDBJ databases">
        <title>Full genome of DAOMC 229536 Phialocephala scopiformis, a fungal endophyte of spruce producing the potent anti-insectan compound rugulosin.</title>
        <authorList>
            <consortium name="DOE Joint Genome Institute"/>
            <person name="Walker A.K."/>
            <person name="Frasz S.L."/>
            <person name="Seifert K.A."/>
            <person name="Miller J.D."/>
            <person name="Mondo S.J."/>
            <person name="Labutti K."/>
            <person name="Lipzen A."/>
            <person name="Dockter R."/>
            <person name="Kennedy M."/>
            <person name="Grigoriev I.V."/>
            <person name="Spatafora J.W."/>
        </authorList>
    </citation>
    <scope>NUCLEOTIDE SEQUENCE [LARGE SCALE GENOMIC DNA]</scope>
    <source>
        <strain evidence="2 3">CBS 120377</strain>
    </source>
</reference>
<accession>A0A194X7H7</accession>
<dbReference type="AlphaFoldDB" id="A0A194X7H7"/>
<evidence type="ECO:0000313" key="3">
    <source>
        <dbReference type="Proteomes" id="UP000070700"/>
    </source>
</evidence>
<dbReference type="Proteomes" id="UP000070700">
    <property type="component" value="Unassembled WGS sequence"/>
</dbReference>
<dbReference type="KEGG" id="psco:LY89DRAFT_735191"/>
<evidence type="ECO:0000313" key="2">
    <source>
        <dbReference type="EMBL" id="KUJ16049.1"/>
    </source>
</evidence>
<name>A0A194X7H7_MOLSC</name>
<keyword evidence="3" id="KW-1185">Reference proteome</keyword>
<feature type="chain" id="PRO_5008267986" evidence="1">
    <location>
        <begin position="23"/>
        <end position="263"/>
    </location>
</feature>
<organism evidence="2 3">
    <name type="scientific">Mollisia scopiformis</name>
    <name type="common">Conifer needle endophyte fungus</name>
    <name type="synonym">Phialocephala scopiformis</name>
    <dbReference type="NCBI Taxonomy" id="149040"/>
    <lineage>
        <taxon>Eukaryota</taxon>
        <taxon>Fungi</taxon>
        <taxon>Dikarya</taxon>
        <taxon>Ascomycota</taxon>
        <taxon>Pezizomycotina</taxon>
        <taxon>Leotiomycetes</taxon>
        <taxon>Helotiales</taxon>
        <taxon>Mollisiaceae</taxon>
        <taxon>Mollisia</taxon>
    </lineage>
</organism>
<protein>
    <submittedName>
        <fullName evidence="2">Uncharacterized protein</fullName>
    </submittedName>
</protein>
<dbReference type="EMBL" id="KQ947417">
    <property type="protein sequence ID" value="KUJ16049.1"/>
    <property type="molecule type" value="Genomic_DNA"/>
</dbReference>
<feature type="signal peptide" evidence="1">
    <location>
        <begin position="1"/>
        <end position="22"/>
    </location>
</feature>
<keyword evidence="1" id="KW-0732">Signal</keyword>
<dbReference type="GeneID" id="28829711"/>